<evidence type="ECO:0000313" key="1">
    <source>
        <dbReference type="EMBL" id="QOQ37697.1"/>
    </source>
</evidence>
<organism evidence="1 2">
    <name type="scientific">Klebsiella phage MEW1</name>
    <dbReference type="NCBI Taxonomy" id="2776813"/>
    <lineage>
        <taxon>Viruses</taxon>
        <taxon>Duplodnaviria</taxon>
        <taxon>Heunggongvirae</taxon>
        <taxon>Uroviricota</taxon>
        <taxon>Caudoviricetes</taxon>
        <taxon>Jameshumphriesvirinae</taxon>
        <taxon>Sircambvirus</taxon>
        <taxon>Sircambvirus MEW1</taxon>
    </lineage>
</organism>
<dbReference type="EMBL" id="MT894004">
    <property type="protein sequence ID" value="QOQ37697.1"/>
    <property type="molecule type" value="Genomic_DNA"/>
</dbReference>
<accession>A0A7M1IDY1</accession>
<dbReference type="Proteomes" id="UP000594005">
    <property type="component" value="Segment"/>
</dbReference>
<name>A0A7M1IDY1_9CAUD</name>
<evidence type="ECO:0000313" key="2">
    <source>
        <dbReference type="Proteomes" id="UP000594005"/>
    </source>
</evidence>
<sequence>MRHNDAIVNDNGEMREMTPLGQLITETVEKQNFENKVNTLANMPEWEFITVMGYGFFDEICAGTTYKGVYYTEQEIYAAYWKRNPDAEPLL</sequence>
<gene>
    <name evidence="1" type="ORF">MEW1_40</name>
</gene>
<keyword evidence="2" id="KW-1185">Reference proteome</keyword>
<reference evidence="1 2" key="1">
    <citation type="submission" date="2020-08" db="EMBL/GenBank/DDBJ databases">
        <title>The component parts of bacteriophage virions accurately defined by a machine-learning approach built on evolutionary features.</title>
        <authorList>
            <person name="Thung T.Y."/>
            <person name="White M.E."/>
            <person name="Dai W."/>
            <person name="Wilksch J.J."/>
            <person name="Bamert R.S."/>
            <person name="Rocker A."/>
            <person name="Williams D.E."/>
            <person name="Huang C."/>
            <person name="Schittenhelm R.R."/>
            <person name="Barr J.J."/>
            <person name="Jameson E."/>
            <person name="Mcgowan S."/>
            <person name="Zhang Y."/>
            <person name="Wang J."/>
            <person name="Dunstan R."/>
            <person name="Lithgow T."/>
        </authorList>
    </citation>
    <scope>NUCLEOTIDE SEQUENCE [LARGE SCALE GENOMIC DNA]</scope>
</reference>
<protein>
    <submittedName>
        <fullName evidence="1">Uncharacterized protein</fullName>
    </submittedName>
</protein>
<proteinExistence type="predicted"/>